<dbReference type="GO" id="GO:0030983">
    <property type="term" value="F:mismatched DNA binding"/>
    <property type="evidence" value="ECO:0007669"/>
    <property type="project" value="InterPro"/>
</dbReference>
<keyword evidence="1" id="KW-0547">Nucleotide-binding</keyword>
<dbReference type="Pfam" id="PF00488">
    <property type="entry name" value="MutS_V"/>
    <property type="match status" value="1"/>
</dbReference>
<feature type="transmembrane region" description="Helical" evidence="4">
    <location>
        <begin position="13"/>
        <end position="29"/>
    </location>
</feature>
<dbReference type="GO" id="GO:0006298">
    <property type="term" value="P:mismatch repair"/>
    <property type="evidence" value="ECO:0007669"/>
    <property type="project" value="InterPro"/>
</dbReference>
<dbReference type="PANTHER" id="PTHR11361">
    <property type="entry name" value="DNA MISMATCH REPAIR PROTEIN MUTS FAMILY MEMBER"/>
    <property type="match status" value="1"/>
</dbReference>
<reference evidence="6 7" key="1">
    <citation type="submission" date="2017-05" db="EMBL/GenBank/DDBJ databases">
        <title>Vagococcus spp. assemblies.</title>
        <authorList>
            <person name="Gulvik C.A."/>
        </authorList>
    </citation>
    <scope>NUCLEOTIDE SEQUENCE [LARGE SCALE GENOMIC DNA]</scope>
    <source>
        <strain evidence="6 7">SS1994</strain>
    </source>
</reference>
<dbReference type="GO" id="GO:0140664">
    <property type="term" value="F:ATP-dependent DNA damage sensor activity"/>
    <property type="evidence" value="ECO:0007669"/>
    <property type="project" value="InterPro"/>
</dbReference>
<gene>
    <name evidence="6" type="ORF">CBF36_10105</name>
</gene>
<proteinExistence type="predicted"/>
<dbReference type="AlphaFoldDB" id="A0A429ZCI2"/>
<evidence type="ECO:0000259" key="5">
    <source>
        <dbReference type="SMART" id="SM00534"/>
    </source>
</evidence>
<dbReference type="InterPro" id="IPR027417">
    <property type="entry name" value="P-loop_NTPase"/>
</dbReference>
<dbReference type="Proteomes" id="UP000288490">
    <property type="component" value="Unassembled WGS sequence"/>
</dbReference>
<dbReference type="OrthoDB" id="9802448at2"/>
<comment type="caution">
    <text evidence="6">The sequence shown here is derived from an EMBL/GenBank/DDBJ whole genome shotgun (WGS) entry which is preliminary data.</text>
</comment>
<evidence type="ECO:0000256" key="2">
    <source>
        <dbReference type="ARBA" id="ARBA00022840"/>
    </source>
</evidence>
<dbReference type="EMBL" id="NGJT01000023">
    <property type="protein sequence ID" value="RST91416.1"/>
    <property type="molecule type" value="Genomic_DNA"/>
</dbReference>
<sequence>MYSNDIFTSYWDRIIYCFHFFNVVFYLIYKAKLEIELSMLSYFVQTVSVSSKLTTISFMEKELKRLTKHLKPVLRYGFFFRIKSGSDVEVLVESLSAMFLLPFLSFQMVDKTFRQYQKDLIELCLLLGKLDANCGVLNFRQMNESLWCFPEFHEEPTVEVEHLIPPLIDYPIANSFECYKTVLITGSNASGKSTFIKSLAISCVLSQTLNMALATSFKLRRGLVMSSMGISDSISQGDSYFMSEIKSLKEMIQQVETGIFSYCFIDEILRGTNTIERIGASANTIKWLSQRNCLLFVATHGIELPHILSNYCQMIYFSENIKDDSFEFDYKLKYGINTKRNAIKLLELVDFPKEITDEAIEDIAQFEETHHWDNIE</sequence>
<evidence type="ECO:0000313" key="6">
    <source>
        <dbReference type="EMBL" id="RST91416.1"/>
    </source>
</evidence>
<dbReference type="PANTHER" id="PTHR11361:SF152">
    <property type="entry name" value="DNA MISMATCH REPAIR PROTEIN"/>
    <property type="match status" value="1"/>
</dbReference>
<dbReference type="InterPro" id="IPR000432">
    <property type="entry name" value="DNA_mismatch_repair_MutS_C"/>
</dbReference>
<dbReference type="GO" id="GO:0005829">
    <property type="term" value="C:cytosol"/>
    <property type="evidence" value="ECO:0007669"/>
    <property type="project" value="TreeGrafter"/>
</dbReference>
<evidence type="ECO:0000256" key="3">
    <source>
        <dbReference type="ARBA" id="ARBA00023125"/>
    </source>
</evidence>
<evidence type="ECO:0000256" key="4">
    <source>
        <dbReference type="SAM" id="Phobius"/>
    </source>
</evidence>
<dbReference type="SUPFAM" id="SSF52540">
    <property type="entry name" value="P-loop containing nucleoside triphosphate hydrolases"/>
    <property type="match status" value="1"/>
</dbReference>
<evidence type="ECO:0000313" key="7">
    <source>
        <dbReference type="Proteomes" id="UP000288490"/>
    </source>
</evidence>
<protein>
    <recommendedName>
        <fullName evidence="5">DNA mismatch repair proteins mutS family domain-containing protein</fullName>
    </recommendedName>
</protein>
<keyword evidence="4" id="KW-0472">Membrane</keyword>
<keyword evidence="2" id="KW-0067">ATP-binding</keyword>
<keyword evidence="4" id="KW-1133">Transmembrane helix</keyword>
<organism evidence="6 7">
    <name type="scientific">Vagococcus bubulae</name>
    <dbReference type="NCBI Taxonomy" id="1977868"/>
    <lineage>
        <taxon>Bacteria</taxon>
        <taxon>Bacillati</taxon>
        <taxon>Bacillota</taxon>
        <taxon>Bacilli</taxon>
        <taxon>Lactobacillales</taxon>
        <taxon>Enterococcaceae</taxon>
        <taxon>Vagococcus</taxon>
    </lineage>
</organism>
<dbReference type="Gene3D" id="3.40.50.300">
    <property type="entry name" value="P-loop containing nucleotide triphosphate hydrolases"/>
    <property type="match status" value="1"/>
</dbReference>
<dbReference type="InterPro" id="IPR045076">
    <property type="entry name" value="MutS"/>
</dbReference>
<keyword evidence="3" id="KW-0238">DNA-binding</keyword>
<dbReference type="SMART" id="SM00534">
    <property type="entry name" value="MUTSac"/>
    <property type="match status" value="1"/>
</dbReference>
<accession>A0A429ZCI2</accession>
<keyword evidence="7" id="KW-1185">Reference proteome</keyword>
<evidence type="ECO:0000256" key="1">
    <source>
        <dbReference type="ARBA" id="ARBA00022741"/>
    </source>
</evidence>
<name>A0A429ZCI2_9ENTE</name>
<dbReference type="GO" id="GO:0005524">
    <property type="term" value="F:ATP binding"/>
    <property type="evidence" value="ECO:0007669"/>
    <property type="project" value="UniProtKB-KW"/>
</dbReference>
<feature type="domain" description="DNA mismatch repair proteins mutS family" evidence="5">
    <location>
        <begin position="179"/>
        <end position="364"/>
    </location>
</feature>
<keyword evidence="4" id="KW-0812">Transmembrane</keyword>